<evidence type="ECO:0000313" key="3">
    <source>
        <dbReference type="EMBL" id="WMN07698.1"/>
    </source>
</evidence>
<dbReference type="AlphaFoldDB" id="A0AA51N7V6"/>
<keyword evidence="3" id="KW-0808">Transferase</keyword>
<evidence type="ECO:0000313" key="4">
    <source>
        <dbReference type="Proteomes" id="UP001244443"/>
    </source>
</evidence>
<name>A0AA51N7V6_9BACT</name>
<organism evidence="3 4">
    <name type="scientific">Marivirga arenosa</name>
    <dbReference type="NCBI Taxonomy" id="3059076"/>
    <lineage>
        <taxon>Bacteria</taxon>
        <taxon>Pseudomonadati</taxon>
        <taxon>Bacteroidota</taxon>
        <taxon>Cytophagia</taxon>
        <taxon>Cytophagales</taxon>
        <taxon>Marivirgaceae</taxon>
        <taxon>Marivirga</taxon>
    </lineage>
</organism>
<protein>
    <submittedName>
        <fullName evidence="3">Glycosyltransferase</fullName>
        <ecNumber evidence="3">2.4.-.-</ecNumber>
    </submittedName>
</protein>
<feature type="domain" description="Glycosyltransferase subfamily 4-like N-terminal" evidence="2">
    <location>
        <begin position="16"/>
        <end position="188"/>
    </location>
</feature>
<keyword evidence="4" id="KW-1185">Reference proteome</keyword>
<dbReference type="SUPFAM" id="SSF53756">
    <property type="entry name" value="UDP-Glycosyltransferase/glycogen phosphorylase"/>
    <property type="match status" value="1"/>
</dbReference>
<dbReference type="InterPro" id="IPR028098">
    <property type="entry name" value="Glyco_trans_4-like_N"/>
</dbReference>
<reference evidence="3" key="1">
    <citation type="submission" date="2023-08" db="EMBL/GenBank/DDBJ databases">
        <title>Comparative genomics and taxonomic characterization of three novel marine species of genus Marivirga.</title>
        <authorList>
            <person name="Muhammad N."/>
            <person name="Kim S.-G."/>
        </authorList>
    </citation>
    <scope>NUCLEOTIDE SEQUENCE [LARGE SCALE GENOMIC DNA]</scope>
    <source>
        <strain evidence="3">ABR2-2</strain>
    </source>
</reference>
<dbReference type="Gene3D" id="3.40.50.2000">
    <property type="entry name" value="Glycogen Phosphorylase B"/>
    <property type="match status" value="2"/>
</dbReference>
<dbReference type="Pfam" id="PF00534">
    <property type="entry name" value="Glycos_transf_1"/>
    <property type="match status" value="1"/>
</dbReference>
<sequence>MKIALIAHDFPPYNVGGSQRPYYMAKSLVEAGIDVVVFTLNTNSYPNNKLNFHIDESSLKIVRTKIQPEKTSIFSKGHYLKLTDDVASRWIPHLITAINYQHQESSFDYLIITCPPFSLSARAQKLSEKTGIPYILDFRDAWSQWVMTPYPSYLHYRRVLQIEKKAIDKAVFVTSTSLQQVNDFAKIHGHYLRGKFIYSPNGFEEYQENTKANSNNNCIRIAYTGSFYFNPYSQSLQSKKWYQKKWYQWLQYLPRIEDWSYRSPLYFFKTLRRVLKKNQYLSSRVQVVFAGQKPDWFDEMVKNYCLQEVVQHIGFINKVEVQDLINQADYLLITSSKIPDGKEYSVAGKTFEYIANQKTILAFVNEGEQKDVLRKTGLAYMFNPDNIEENVLKMESLLKSKTKLDSNKEGCNQFKTPNNYANLIFKLKNL</sequence>
<dbReference type="EC" id="2.4.-.-" evidence="3"/>
<dbReference type="InterPro" id="IPR001296">
    <property type="entry name" value="Glyco_trans_1"/>
</dbReference>
<proteinExistence type="predicted"/>
<evidence type="ECO:0000259" key="1">
    <source>
        <dbReference type="Pfam" id="PF00534"/>
    </source>
</evidence>
<dbReference type="RefSeq" id="WP_308357907.1">
    <property type="nucleotide sequence ID" value="NZ_CP129970.2"/>
</dbReference>
<dbReference type="Proteomes" id="UP001244443">
    <property type="component" value="Chromosome"/>
</dbReference>
<feature type="domain" description="Glycosyl transferase family 1" evidence="1">
    <location>
        <begin position="274"/>
        <end position="403"/>
    </location>
</feature>
<dbReference type="GO" id="GO:0016757">
    <property type="term" value="F:glycosyltransferase activity"/>
    <property type="evidence" value="ECO:0007669"/>
    <property type="project" value="UniProtKB-KW"/>
</dbReference>
<evidence type="ECO:0000259" key="2">
    <source>
        <dbReference type="Pfam" id="PF13579"/>
    </source>
</evidence>
<gene>
    <name evidence="3" type="ORF">QYS48_29575</name>
</gene>
<dbReference type="Pfam" id="PF13579">
    <property type="entry name" value="Glyco_trans_4_4"/>
    <property type="match status" value="1"/>
</dbReference>
<dbReference type="EMBL" id="CP129970">
    <property type="protein sequence ID" value="WMN07698.1"/>
    <property type="molecule type" value="Genomic_DNA"/>
</dbReference>
<accession>A0AA51N7V6</accession>
<keyword evidence="3" id="KW-0328">Glycosyltransferase</keyword>